<keyword evidence="2" id="KW-1185">Reference proteome</keyword>
<comment type="caution">
    <text evidence="1">The sequence shown here is derived from an EMBL/GenBank/DDBJ whole genome shotgun (WGS) entry which is preliminary data.</text>
</comment>
<gene>
    <name evidence="1" type="ORF">HOLleu_19319</name>
</gene>
<proteinExistence type="predicted"/>
<sequence length="66" mass="7567">MSYFRNHQTLKTCILRTVKDIEIIPTDLSLEDLILWLTSETALLVANQTSHSRGMVFAQILDQYLG</sequence>
<evidence type="ECO:0000313" key="2">
    <source>
        <dbReference type="Proteomes" id="UP001152320"/>
    </source>
</evidence>
<name>A0A9Q1BZ24_HOLLE</name>
<organism evidence="1 2">
    <name type="scientific">Holothuria leucospilota</name>
    <name type="common">Black long sea cucumber</name>
    <name type="synonym">Mertensiothuria leucospilota</name>
    <dbReference type="NCBI Taxonomy" id="206669"/>
    <lineage>
        <taxon>Eukaryota</taxon>
        <taxon>Metazoa</taxon>
        <taxon>Echinodermata</taxon>
        <taxon>Eleutherozoa</taxon>
        <taxon>Echinozoa</taxon>
        <taxon>Holothuroidea</taxon>
        <taxon>Aspidochirotacea</taxon>
        <taxon>Aspidochirotida</taxon>
        <taxon>Holothuriidae</taxon>
        <taxon>Holothuria</taxon>
    </lineage>
</organism>
<dbReference type="EMBL" id="JAIZAY010000009">
    <property type="protein sequence ID" value="KAJ8035591.1"/>
    <property type="molecule type" value="Genomic_DNA"/>
</dbReference>
<accession>A0A9Q1BZ24</accession>
<reference evidence="1" key="1">
    <citation type="submission" date="2021-10" db="EMBL/GenBank/DDBJ databases">
        <title>Tropical sea cucumber genome reveals ecological adaptation and Cuvierian tubules defense mechanism.</title>
        <authorList>
            <person name="Chen T."/>
        </authorList>
    </citation>
    <scope>NUCLEOTIDE SEQUENCE</scope>
    <source>
        <strain evidence="1">Nanhai2018</strain>
        <tissue evidence="1">Muscle</tissue>
    </source>
</reference>
<dbReference type="AlphaFoldDB" id="A0A9Q1BZ24"/>
<evidence type="ECO:0000313" key="1">
    <source>
        <dbReference type="EMBL" id="KAJ8035591.1"/>
    </source>
</evidence>
<protein>
    <submittedName>
        <fullName evidence="1">Uncharacterized protein</fullName>
    </submittedName>
</protein>
<dbReference type="Proteomes" id="UP001152320">
    <property type="component" value="Chromosome 9"/>
</dbReference>